<gene>
    <name evidence="1" type="ORF">KY290_027601</name>
</gene>
<evidence type="ECO:0000313" key="1">
    <source>
        <dbReference type="EMBL" id="KAH0748369.1"/>
    </source>
</evidence>
<evidence type="ECO:0000313" key="2">
    <source>
        <dbReference type="Proteomes" id="UP000826656"/>
    </source>
</evidence>
<comment type="caution">
    <text evidence="1">The sequence shown here is derived from an EMBL/GenBank/DDBJ whole genome shotgun (WGS) entry which is preliminary data.</text>
</comment>
<reference evidence="1 2" key="1">
    <citation type="journal article" date="2021" name="bioRxiv">
        <title>Chromosome-scale and haplotype-resolved genome assembly of a tetraploid potato cultivar.</title>
        <authorList>
            <person name="Sun H."/>
            <person name="Jiao W.-B."/>
            <person name="Krause K."/>
            <person name="Campoy J.A."/>
            <person name="Goel M."/>
            <person name="Folz-Donahue K."/>
            <person name="Kukat C."/>
            <person name="Huettel B."/>
            <person name="Schneeberger K."/>
        </authorList>
    </citation>
    <scope>NUCLEOTIDE SEQUENCE [LARGE SCALE GENOMIC DNA]</scope>
    <source>
        <strain evidence="1">SolTubOtavaFocal</strain>
        <tissue evidence="1">Leaves</tissue>
    </source>
</reference>
<keyword evidence="2" id="KW-1185">Reference proteome</keyword>
<name>A0ABQ7UG15_SOLTU</name>
<organism evidence="1 2">
    <name type="scientific">Solanum tuberosum</name>
    <name type="common">Potato</name>
    <dbReference type="NCBI Taxonomy" id="4113"/>
    <lineage>
        <taxon>Eukaryota</taxon>
        <taxon>Viridiplantae</taxon>
        <taxon>Streptophyta</taxon>
        <taxon>Embryophyta</taxon>
        <taxon>Tracheophyta</taxon>
        <taxon>Spermatophyta</taxon>
        <taxon>Magnoliopsida</taxon>
        <taxon>eudicotyledons</taxon>
        <taxon>Gunneridae</taxon>
        <taxon>Pentapetalae</taxon>
        <taxon>asterids</taxon>
        <taxon>lamiids</taxon>
        <taxon>Solanales</taxon>
        <taxon>Solanaceae</taxon>
        <taxon>Solanoideae</taxon>
        <taxon>Solaneae</taxon>
        <taxon>Solanum</taxon>
    </lineage>
</organism>
<sequence>MDMRAFPKMIQINSKIIPNPQILQWAQWFSPYKFEVKHLKGKYNIMAYFLSRPETFLRRFRTVPDKEQKKPVAKLLRLQTNDWWMEEGYSRPSSTPSTSA</sequence>
<accession>A0ABQ7UG15</accession>
<dbReference type="Proteomes" id="UP000826656">
    <property type="component" value="Unassembled WGS sequence"/>
</dbReference>
<protein>
    <submittedName>
        <fullName evidence="1">Uncharacterized protein</fullName>
    </submittedName>
</protein>
<proteinExistence type="predicted"/>
<dbReference type="EMBL" id="JAIVGD010000019">
    <property type="protein sequence ID" value="KAH0748369.1"/>
    <property type="molecule type" value="Genomic_DNA"/>
</dbReference>